<dbReference type="AlphaFoldDB" id="A0AAD7U0T9"/>
<keyword evidence="3" id="KW-1185">Reference proteome</keyword>
<comment type="caution">
    <text evidence="2">The sequence shown here is derived from an EMBL/GenBank/DDBJ whole genome shotgun (WGS) entry which is preliminary data.</text>
</comment>
<gene>
    <name evidence="2" type="ORF">ONZ51_g2144</name>
</gene>
<sequence length="689" mass="78760">MALPPRWPQFCTTAESVITSQYGHFHDPVDHDRDKDGNKRWTGGYEYTVSSVEWLKCAQAGCPWCRFLAKTFLGRLKRSPQWPFDTMHIRVGQTPRWWQERGPTTTIDINDLVSETFRLHTPEGNPAARWIKIRNVIPHVGWPYALAEAKTCIEGCVRNHPDCQAITPHPIGDAPLPTRLIDFSDPNCPYIVETDPAMRGRYVALSYVWGEDQPHRTTKLNLFWYKLRIDPAELPQTILDAIRVTGELGIHFLWIDSLCIIQDSDQDMHHELGRMRDVYRNAFLTIDASSAAKVSEGFLQDRKLDPMPLAVLPFIRPPGEPVGQSADRTQLGMVYVSNTDTWYHTYGEDEREDPDNHTGSRGWCLQERLLSTRLLVFTSKTLRLRCHTRTQNVGGAYHDEKHDATRIPDAVFRPDRHIARHPNEWKDIHTAWLKIVEDYSRAKLTNPTDKLIAISAVAEMFAPFLGPEYIAGLWRPSLLHDLLWHTRVQDPRRWPTEHSRPSWSWASTDNPVGRDHTMKGDSVAEVVKCTVTLKNKQLPFGPVIGASLILRSPILPCKWLDDQDVDGLTPVRRLSINYSPPAPFALKREIYKFDEDPSLLEEPDMWFVFLLIYNVYCGISWLEGLAVTRADPDVWPRSGEQGQGLGNVYRRVGYALCGIDWDTDLSEDAGVRDQLQAILSQLAVDIELV</sequence>
<dbReference type="PANTHER" id="PTHR33112">
    <property type="entry name" value="DOMAIN PROTEIN, PUTATIVE-RELATED"/>
    <property type="match status" value="1"/>
</dbReference>
<accession>A0AAD7U0T9</accession>
<feature type="domain" description="Heterokaryon incompatibility" evidence="1">
    <location>
        <begin position="202"/>
        <end position="367"/>
    </location>
</feature>
<reference evidence="2" key="1">
    <citation type="submission" date="2022-11" db="EMBL/GenBank/DDBJ databases">
        <title>Genome Sequence of Cubamyces cubensis.</title>
        <authorList>
            <person name="Buettner E."/>
        </authorList>
    </citation>
    <scope>NUCLEOTIDE SEQUENCE</scope>
    <source>
        <strain evidence="2">MPL-01</strain>
    </source>
</reference>
<dbReference type="Proteomes" id="UP001215151">
    <property type="component" value="Unassembled WGS sequence"/>
</dbReference>
<dbReference type="InterPro" id="IPR010730">
    <property type="entry name" value="HET"/>
</dbReference>
<evidence type="ECO:0000313" key="3">
    <source>
        <dbReference type="Proteomes" id="UP001215151"/>
    </source>
</evidence>
<name>A0AAD7U0T9_9APHY</name>
<evidence type="ECO:0000259" key="1">
    <source>
        <dbReference type="Pfam" id="PF06985"/>
    </source>
</evidence>
<dbReference type="Pfam" id="PF06985">
    <property type="entry name" value="HET"/>
    <property type="match status" value="1"/>
</dbReference>
<dbReference type="PANTHER" id="PTHR33112:SF16">
    <property type="entry name" value="HETEROKARYON INCOMPATIBILITY DOMAIN-CONTAINING PROTEIN"/>
    <property type="match status" value="1"/>
</dbReference>
<protein>
    <recommendedName>
        <fullName evidence="1">Heterokaryon incompatibility domain-containing protein</fullName>
    </recommendedName>
</protein>
<proteinExistence type="predicted"/>
<dbReference type="EMBL" id="JAPEVG010000033">
    <property type="protein sequence ID" value="KAJ8494705.1"/>
    <property type="molecule type" value="Genomic_DNA"/>
</dbReference>
<organism evidence="2 3">
    <name type="scientific">Trametes cubensis</name>
    <dbReference type="NCBI Taxonomy" id="1111947"/>
    <lineage>
        <taxon>Eukaryota</taxon>
        <taxon>Fungi</taxon>
        <taxon>Dikarya</taxon>
        <taxon>Basidiomycota</taxon>
        <taxon>Agaricomycotina</taxon>
        <taxon>Agaricomycetes</taxon>
        <taxon>Polyporales</taxon>
        <taxon>Polyporaceae</taxon>
        <taxon>Trametes</taxon>
    </lineage>
</organism>
<evidence type="ECO:0000313" key="2">
    <source>
        <dbReference type="EMBL" id="KAJ8494705.1"/>
    </source>
</evidence>